<evidence type="ECO:0000313" key="2">
    <source>
        <dbReference type="Proteomes" id="UP000316770"/>
    </source>
</evidence>
<accession>A0A518J1Q1</accession>
<keyword evidence="2" id="KW-1185">Reference proteome</keyword>
<dbReference type="AlphaFoldDB" id="A0A518J1Q1"/>
<reference evidence="1 2" key="1">
    <citation type="submission" date="2019-02" db="EMBL/GenBank/DDBJ databases">
        <title>Deep-cultivation of Planctomycetes and their phenomic and genomic characterization uncovers novel biology.</title>
        <authorList>
            <person name="Wiegand S."/>
            <person name="Jogler M."/>
            <person name="Boedeker C."/>
            <person name="Pinto D."/>
            <person name="Vollmers J."/>
            <person name="Rivas-Marin E."/>
            <person name="Kohn T."/>
            <person name="Peeters S.H."/>
            <person name="Heuer A."/>
            <person name="Rast P."/>
            <person name="Oberbeckmann S."/>
            <person name="Bunk B."/>
            <person name="Jeske O."/>
            <person name="Meyerdierks A."/>
            <person name="Storesund J.E."/>
            <person name="Kallscheuer N."/>
            <person name="Luecker S."/>
            <person name="Lage O.M."/>
            <person name="Pohl T."/>
            <person name="Merkel B.J."/>
            <person name="Hornburger P."/>
            <person name="Mueller R.-W."/>
            <person name="Bruemmer F."/>
            <person name="Labrenz M."/>
            <person name="Spormann A.M."/>
            <person name="Op den Camp H."/>
            <person name="Overmann J."/>
            <person name="Amann R."/>
            <person name="Jetten M.S.M."/>
            <person name="Mascher T."/>
            <person name="Medema M.H."/>
            <person name="Devos D.P."/>
            <person name="Kaster A.-K."/>
            <person name="Ovreas L."/>
            <person name="Rohde M."/>
            <person name="Galperin M.Y."/>
            <person name="Jogler C."/>
        </authorList>
    </citation>
    <scope>NUCLEOTIDE SEQUENCE [LARGE SCALE GENOMIC DNA]</scope>
    <source>
        <strain evidence="1 2">Mal33</strain>
    </source>
</reference>
<organism evidence="1 2">
    <name type="scientific">Rosistilla oblonga</name>
    <dbReference type="NCBI Taxonomy" id="2527990"/>
    <lineage>
        <taxon>Bacteria</taxon>
        <taxon>Pseudomonadati</taxon>
        <taxon>Planctomycetota</taxon>
        <taxon>Planctomycetia</taxon>
        <taxon>Pirellulales</taxon>
        <taxon>Pirellulaceae</taxon>
        <taxon>Rosistilla</taxon>
    </lineage>
</organism>
<gene>
    <name evidence="1" type="ORF">Mal33_52880</name>
</gene>
<evidence type="ECO:0000313" key="1">
    <source>
        <dbReference type="EMBL" id="QDV59260.1"/>
    </source>
</evidence>
<dbReference type="Proteomes" id="UP000316770">
    <property type="component" value="Chromosome"/>
</dbReference>
<sequence>MNRNVPEMEIFGSRGLFLARSLLFFTFVRVTAKHVSDPNETRDDIRRAIWRALSDNELTKILTI</sequence>
<name>A0A518J1Q1_9BACT</name>
<dbReference type="EMBL" id="CP036318">
    <property type="protein sequence ID" value="QDV59260.1"/>
    <property type="molecule type" value="Genomic_DNA"/>
</dbReference>
<proteinExistence type="predicted"/>
<protein>
    <submittedName>
        <fullName evidence="1">Uncharacterized protein</fullName>
    </submittedName>
</protein>